<proteinExistence type="predicted"/>
<keyword evidence="2" id="KW-1185">Reference proteome</keyword>
<evidence type="ECO:0000313" key="1">
    <source>
        <dbReference type="EMBL" id="KAG6374920.1"/>
    </source>
</evidence>
<evidence type="ECO:0000313" key="2">
    <source>
        <dbReference type="Proteomes" id="UP000683000"/>
    </source>
</evidence>
<comment type="caution">
    <text evidence="1">The sequence shown here is derived from an EMBL/GenBank/DDBJ whole genome shotgun (WGS) entry which is preliminary data.</text>
</comment>
<dbReference type="AlphaFoldDB" id="A0A8I2YMP2"/>
<reference evidence="1" key="1">
    <citation type="submission" date="2021-03" db="EMBL/GenBank/DDBJ databases">
        <title>Evolutionary innovations through gain and loss of genes in the ectomycorrhizal Boletales.</title>
        <authorList>
            <person name="Wu G."/>
            <person name="Miyauchi S."/>
            <person name="Morin E."/>
            <person name="Yang Z.-L."/>
            <person name="Xu J."/>
            <person name="Martin F.M."/>
        </authorList>
    </citation>
    <scope>NUCLEOTIDE SEQUENCE</scope>
    <source>
        <strain evidence="1">BR01</strain>
    </source>
</reference>
<dbReference type="EMBL" id="JAGFBS010000016">
    <property type="protein sequence ID" value="KAG6374920.1"/>
    <property type="molecule type" value="Genomic_DNA"/>
</dbReference>
<accession>A0A8I2YMP2</accession>
<organism evidence="1 2">
    <name type="scientific">Boletus reticuloceps</name>
    <dbReference type="NCBI Taxonomy" id="495285"/>
    <lineage>
        <taxon>Eukaryota</taxon>
        <taxon>Fungi</taxon>
        <taxon>Dikarya</taxon>
        <taxon>Basidiomycota</taxon>
        <taxon>Agaricomycotina</taxon>
        <taxon>Agaricomycetes</taxon>
        <taxon>Agaricomycetidae</taxon>
        <taxon>Boletales</taxon>
        <taxon>Boletineae</taxon>
        <taxon>Boletaceae</taxon>
        <taxon>Boletoideae</taxon>
        <taxon>Boletus</taxon>
    </lineage>
</organism>
<gene>
    <name evidence="1" type="ORF">JVT61DRAFT_3663</name>
</gene>
<name>A0A8I2YMP2_9AGAM</name>
<sequence>MLAVNKQEENPESLAPAHIVTSLDNFINLVTDTAICGNYLDGKDLNPCLPSSLWAMPLFDSTNAWNQTMPCGSVNHRKKRLRGNG</sequence>
<protein>
    <submittedName>
        <fullName evidence="1">Uncharacterized protein</fullName>
    </submittedName>
</protein>
<dbReference type="Proteomes" id="UP000683000">
    <property type="component" value="Unassembled WGS sequence"/>
</dbReference>